<feature type="signal peptide" evidence="7">
    <location>
        <begin position="1"/>
        <end position="21"/>
    </location>
</feature>
<keyword evidence="5 7" id="KW-0732">Signal</keyword>
<dbReference type="PANTHER" id="PTHR12015:SF111">
    <property type="entry name" value="C-C MOTIF CHEMOKINE 17"/>
    <property type="match status" value="1"/>
</dbReference>
<dbReference type="OrthoDB" id="9909116at2759"/>
<dbReference type="GO" id="GO:0008009">
    <property type="term" value="F:chemokine activity"/>
    <property type="evidence" value="ECO:0007669"/>
    <property type="project" value="InterPro"/>
</dbReference>
<dbReference type="InterPro" id="IPR036048">
    <property type="entry name" value="Interleukin_8-like_sf"/>
</dbReference>
<dbReference type="AlphaFoldDB" id="A0A8C5HW53"/>
<evidence type="ECO:0000259" key="8">
    <source>
        <dbReference type="SMART" id="SM00199"/>
    </source>
</evidence>
<dbReference type="Gene3D" id="2.40.50.40">
    <property type="match status" value="1"/>
</dbReference>
<keyword evidence="6" id="KW-0395">Inflammatory response</keyword>
<dbReference type="Pfam" id="PF00048">
    <property type="entry name" value="IL8"/>
    <property type="match status" value="1"/>
</dbReference>
<dbReference type="Ensembl" id="ENSGWIT00000055966.1">
    <property type="protein sequence ID" value="ENSGWIP00000051861.1"/>
    <property type="gene ID" value="ENSGWIG00000025076.1"/>
</dbReference>
<name>A0A8C5HW53_GOUWI</name>
<evidence type="ECO:0000313" key="10">
    <source>
        <dbReference type="Proteomes" id="UP000694680"/>
    </source>
</evidence>
<evidence type="ECO:0000256" key="2">
    <source>
        <dbReference type="ARBA" id="ARBA00022500"/>
    </source>
</evidence>
<sequence length="102" mass="11332">MTSRLSVLILLGVLCFVLTTGNPIMDCCLKTTQKKFSFKLVQSYKIQEAAKGCEISATVIFTKGGRKLCLAPPKGNPFIQALIEDVNRARGKQWKTKQQIKV</sequence>
<reference evidence="9" key="2">
    <citation type="submission" date="2025-08" db="UniProtKB">
        <authorList>
            <consortium name="Ensembl"/>
        </authorList>
    </citation>
    <scope>IDENTIFICATION</scope>
</reference>
<keyword evidence="4" id="KW-0964">Secreted</keyword>
<evidence type="ECO:0000256" key="3">
    <source>
        <dbReference type="ARBA" id="ARBA00022514"/>
    </source>
</evidence>
<evidence type="ECO:0000256" key="1">
    <source>
        <dbReference type="ARBA" id="ARBA00004613"/>
    </source>
</evidence>
<evidence type="ECO:0000256" key="7">
    <source>
        <dbReference type="SAM" id="SignalP"/>
    </source>
</evidence>
<dbReference type="InterPro" id="IPR039809">
    <property type="entry name" value="Chemokine_b/g/d"/>
</dbReference>
<comment type="subcellular location">
    <subcellularLocation>
        <location evidence="1">Secreted</location>
    </subcellularLocation>
</comment>
<dbReference type="PANTHER" id="PTHR12015">
    <property type="entry name" value="SMALL INDUCIBLE CYTOKINE A"/>
    <property type="match status" value="1"/>
</dbReference>
<keyword evidence="3" id="KW-0202">Cytokine</keyword>
<dbReference type="SUPFAM" id="SSF54117">
    <property type="entry name" value="Interleukin 8-like chemokines"/>
    <property type="match status" value="1"/>
</dbReference>
<protein>
    <submittedName>
        <fullName evidence="9">C-C motif chemokine 19-like</fullName>
    </submittedName>
</protein>
<organism evidence="9 10">
    <name type="scientific">Gouania willdenowi</name>
    <name type="common">Blunt-snouted clingfish</name>
    <name type="synonym">Lepadogaster willdenowi</name>
    <dbReference type="NCBI Taxonomy" id="441366"/>
    <lineage>
        <taxon>Eukaryota</taxon>
        <taxon>Metazoa</taxon>
        <taxon>Chordata</taxon>
        <taxon>Craniata</taxon>
        <taxon>Vertebrata</taxon>
        <taxon>Euteleostomi</taxon>
        <taxon>Actinopterygii</taxon>
        <taxon>Neopterygii</taxon>
        <taxon>Teleostei</taxon>
        <taxon>Neoteleostei</taxon>
        <taxon>Acanthomorphata</taxon>
        <taxon>Ovalentaria</taxon>
        <taxon>Blenniimorphae</taxon>
        <taxon>Blenniiformes</taxon>
        <taxon>Gobiesocoidei</taxon>
        <taxon>Gobiesocidae</taxon>
        <taxon>Gobiesocinae</taxon>
        <taxon>Gouania</taxon>
    </lineage>
</organism>
<reference evidence="9" key="3">
    <citation type="submission" date="2025-09" db="UniProtKB">
        <authorList>
            <consortium name="Ensembl"/>
        </authorList>
    </citation>
    <scope>IDENTIFICATION</scope>
</reference>
<reference evidence="9" key="1">
    <citation type="submission" date="2020-06" db="EMBL/GenBank/DDBJ databases">
        <authorList>
            <consortium name="Wellcome Sanger Institute Data Sharing"/>
        </authorList>
    </citation>
    <scope>NUCLEOTIDE SEQUENCE [LARGE SCALE GENOMIC DNA]</scope>
</reference>
<dbReference type="InterPro" id="IPR001811">
    <property type="entry name" value="Chemokine_IL8-like_dom"/>
</dbReference>
<accession>A0A8C5HW53</accession>
<dbReference type="GO" id="GO:0006955">
    <property type="term" value="P:immune response"/>
    <property type="evidence" value="ECO:0007669"/>
    <property type="project" value="InterPro"/>
</dbReference>
<dbReference type="CDD" id="cd00169">
    <property type="entry name" value="Chemokine"/>
    <property type="match status" value="1"/>
</dbReference>
<feature type="chain" id="PRO_5034175338" evidence="7">
    <location>
        <begin position="22"/>
        <end position="102"/>
    </location>
</feature>
<gene>
    <name evidence="9" type="primary">ccl19a.2</name>
</gene>
<keyword evidence="2" id="KW-0145">Chemotaxis</keyword>
<dbReference type="Proteomes" id="UP000694680">
    <property type="component" value="Chromosome 9"/>
</dbReference>
<evidence type="ECO:0000256" key="5">
    <source>
        <dbReference type="ARBA" id="ARBA00022729"/>
    </source>
</evidence>
<dbReference type="SMART" id="SM00199">
    <property type="entry name" value="SCY"/>
    <property type="match status" value="1"/>
</dbReference>
<evidence type="ECO:0000313" key="9">
    <source>
        <dbReference type="Ensembl" id="ENSGWIP00000051861.1"/>
    </source>
</evidence>
<keyword evidence="10" id="KW-1185">Reference proteome</keyword>
<dbReference type="GO" id="GO:0005615">
    <property type="term" value="C:extracellular space"/>
    <property type="evidence" value="ECO:0007669"/>
    <property type="project" value="UniProtKB-KW"/>
</dbReference>
<feature type="domain" description="Chemokine interleukin-8-like" evidence="8">
    <location>
        <begin position="26"/>
        <end position="86"/>
    </location>
</feature>
<proteinExistence type="predicted"/>
<evidence type="ECO:0000256" key="6">
    <source>
        <dbReference type="ARBA" id="ARBA00023198"/>
    </source>
</evidence>
<dbReference type="GO" id="GO:0006954">
    <property type="term" value="P:inflammatory response"/>
    <property type="evidence" value="ECO:0007669"/>
    <property type="project" value="UniProtKB-KW"/>
</dbReference>
<evidence type="ECO:0000256" key="4">
    <source>
        <dbReference type="ARBA" id="ARBA00022525"/>
    </source>
</evidence>